<comment type="caution">
    <text evidence="4">The sequence shown here is derived from an EMBL/GenBank/DDBJ whole genome shotgun (WGS) entry which is preliminary data.</text>
</comment>
<accession>A0ABD2W127</accession>
<organism evidence="4 5">
    <name type="scientific">Trichogramma kaykai</name>
    <dbReference type="NCBI Taxonomy" id="54128"/>
    <lineage>
        <taxon>Eukaryota</taxon>
        <taxon>Metazoa</taxon>
        <taxon>Ecdysozoa</taxon>
        <taxon>Arthropoda</taxon>
        <taxon>Hexapoda</taxon>
        <taxon>Insecta</taxon>
        <taxon>Pterygota</taxon>
        <taxon>Neoptera</taxon>
        <taxon>Endopterygota</taxon>
        <taxon>Hymenoptera</taxon>
        <taxon>Apocrita</taxon>
        <taxon>Proctotrupomorpha</taxon>
        <taxon>Chalcidoidea</taxon>
        <taxon>Trichogrammatidae</taxon>
        <taxon>Trichogramma</taxon>
    </lineage>
</organism>
<proteinExistence type="predicted"/>
<feature type="repeat" description="ANK" evidence="3">
    <location>
        <begin position="249"/>
        <end position="281"/>
    </location>
</feature>
<dbReference type="InterPro" id="IPR002110">
    <property type="entry name" value="Ankyrin_rpt"/>
</dbReference>
<dbReference type="PANTHER" id="PTHR24198">
    <property type="entry name" value="ANKYRIN REPEAT AND PROTEIN KINASE DOMAIN-CONTAINING PROTEIN"/>
    <property type="match status" value="1"/>
</dbReference>
<dbReference type="Pfam" id="PF12796">
    <property type="entry name" value="Ank_2"/>
    <property type="match status" value="1"/>
</dbReference>
<reference evidence="4 5" key="1">
    <citation type="journal article" date="2024" name="bioRxiv">
        <title>A reference genome for Trichogramma kaykai: A tiny desert-dwelling parasitoid wasp with competing sex-ratio distorters.</title>
        <authorList>
            <person name="Culotta J."/>
            <person name="Lindsey A.R."/>
        </authorList>
    </citation>
    <scope>NUCLEOTIDE SEQUENCE [LARGE SCALE GENOMIC DNA]</scope>
    <source>
        <strain evidence="4 5">KSX58</strain>
    </source>
</reference>
<feature type="repeat" description="ANK" evidence="3">
    <location>
        <begin position="210"/>
        <end position="236"/>
    </location>
</feature>
<keyword evidence="1" id="KW-0677">Repeat</keyword>
<evidence type="ECO:0000256" key="3">
    <source>
        <dbReference type="PROSITE-ProRule" id="PRU00023"/>
    </source>
</evidence>
<sequence length="537" mass="62571">MNYYHGQLYSAKLEMLREMMNWEIERDRFEVLCQLDKLFSEWRGQLPNFRDIFYPQEIECILSEVVTKRKKNIENRQRQRIVEFVARSGYKDEPEVDESGKPLLHRTTPIHLAAGHQFFHRETVVRRLFEIYDKFDVNYVDEDGLSHFHVACHLGIVDVVEKFLEVGQNPNLAHPKLNDPPLHYALRGGHNQVAKLLIRSGADPNWANARGMTPLHGIGWRGDVESARMLLESGIDKCRPVQIDARDELGRSALFWALYYNNKSVTQFLLRNGADPNLAGKNGLTPVHIVSRICMFRDNELTALFFTTIDEIGKTLQIDACDTLGRTPLQWAVANFSSNVVAILLDRGADLSSFVFPTERHFDMIIHSREFVFGNRSKIMVTIRAMDTVQLLEERGYELDRSDALMIMKCFSEYEMFEQPRDVERTWMDDEKFVTKMKSVMMNANLSLYDLFQLRPKEAEKLVTKMDYYRFAHRSNIPADIELHLCELMSRRFFLSWALEPLMVLTHCRLPLLCCDMIIENLMNQDLYHICLAATRL</sequence>
<dbReference type="PANTHER" id="PTHR24198:SF165">
    <property type="entry name" value="ANKYRIN REPEAT-CONTAINING PROTEIN-RELATED"/>
    <property type="match status" value="1"/>
</dbReference>
<protein>
    <submittedName>
        <fullName evidence="4">Uncharacterized protein</fullName>
    </submittedName>
</protein>
<feature type="repeat" description="ANK" evidence="3">
    <location>
        <begin position="324"/>
        <end position="352"/>
    </location>
</feature>
<evidence type="ECO:0000256" key="1">
    <source>
        <dbReference type="ARBA" id="ARBA00022737"/>
    </source>
</evidence>
<evidence type="ECO:0000313" key="5">
    <source>
        <dbReference type="Proteomes" id="UP001627154"/>
    </source>
</evidence>
<keyword evidence="5" id="KW-1185">Reference proteome</keyword>
<feature type="repeat" description="ANK" evidence="3">
    <location>
        <begin position="177"/>
        <end position="209"/>
    </location>
</feature>
<dbReference type="EMBL" id="JBJJXI010000146">
    <property type="protein sequence ID" value="KAL3386505.1"/>
    <property type="molecule type" value="Genomic_DNA"/>
</dbReference>
<dbReference type="AlphaFoldDB" id="A0ABD2W127"/>
<feature type="repeat" description="ANK" evidence="3">
    <location>
        <begin position="143"/>
        <end position="175"/>
    </location>
</feature>
<dbReference type="PROSITE" id="PS50297">
    <property type="entry name" value="ANK_REP_REGION"/>
    <property type="match status" value="4"/>
</dbReference>
<name>A0ABD2W127_9HYME</name>
<dbReference type="PROSITE" id="PS50088">
    <property type="entry name" value="ANK_REPEAT"/>
    <property type="match status" value="5"/>
</dbReference>
<evidence type="ECO:0000313" key="4">
    <source>
        <dbReference type="EMBL" id="KAL3386505.1"/>
    </source>
</evidence>
<dbReference type="SMART" id="SM00248">
    <property type="entry name" value="ANK"/>
    <property type="match status" value="6"/>
</dbReference>
<dbReference type="InterPro" id="IPR036770">
    <property type="entry name" value="Ankyrin_rpt-contain_sf"/>
</dbReference>
<gene>
    <name evidence="4" type="ORF">TKK_018008</name>
</gene>
<dbReference type="SUPFAM" id="SSF48403">
    <property type="entry name" value="Ankyrin repeat"/>
    <property type="match status" value="1"/>
</dbReference>
<keyword evidence="2 3" id="KW-0040">ANK repeat</keyword>
<evidence type="ECO:0000256" key="2">
    <source>
        <dbReference type="ARBA" id="ARBA00023043"/>
    </source>
</evidence>
<dbReference type="Pfam" id="PF00023">
    <property type="entry name" value="Ank"/>
    <property type="match status" value="1"/>
</dbReference>
<dbReference type="Proteomes" id="UP001627154">
    <property type="component" value="Unassembled WGS sequence"/>
</dbReference>
<dbReference type="Gene3D" id="1.25.40.20">
    <property type="entry name" value="Ankyrin repeat-containing domain"/>
    <property type="match status" value="2"/>
</dbReference>